<accession>A0A8J3GDB2</accession>
<dbReference type="CDD" id="cd02976">
    <property type="entry name" value="NrdH"/>
    <property type="match status" value="1"/>
</dbReference>
<protein>
    <recommendedName>
        <fullName evidence="1">Glutaredoxin domain-containing protein</fullName>
    </recommendedName>
</protein>
<evidence type="ECO:0000313" key="3">
    <source>
        <dbReference type="Proteomes" id="UP000642829"/>
    </source>
</evidence>
<name>A0A8J3GDB2_9BACT</name>
<dbReference type="Proteomes" id="UP000642829">
    <property type="component" value="Unassembled WGS sequence"/>
</dbReference>
<proteinExistence type="predicted"/>
<reference evidence="2" key="1">
    <citation type="journal article" date="2014" name="Int. J. Syst. Evol. Microbiol.">
        <title>Complete genome sequence of Corynebacterium casei LMG S-19264T (=DSM 44701T), isolated from a smear-ripened cheese.</title>
        <authorList>
            <consortium name="US DOE Joint Genome Institute (JGI-PGF)"/>
            <person name="Walter F."/>
            <person name="Albersmeier A."/>
            <person name="Kalinowski J."/>
            <person name="Ruckert C."/>
        </authorList>
    </citation>
    <scope>NUCLEOTIDE SEQUENCE</scope>
    <source>
        <strain evidence="2">KCTC 12870</strain>
    </source>
</reference>
<dbReference type="EMBL" id="BMXG01000004">
    <property type="protein sequence ID" value="GHB94592.1"/>
    <property type="molecule type" value="Genomic_DNA"/>
</dbReference>
<evidence type="ECO:0000259" key="1">
    <source>
        <dbReference type="Pfam" id="PF00462"/>
    </source>
</evidence>
<sequence>MKPIVYIKPGCPWCREALTYFQQHGVDLDVRDVIRSRSSMQRMIEVSGQSLTPTFEYGDFIVADFSVDEFIDQIAEVPEIRRELGLADHLEDD</sequence>
<comment type="caution">
    <text evidence="2">The sequence shown here is derived from an EMBL/GenBank/DDBJ whole genome shotgun (WGS) entry which is preliminary data.</text>
</comment>
<dbReference type="PROSITE" id="PS51354">
    <property type="entry name" value="GLUTAREDOXIN_2"/>
    <property type="match status" value="1"/>
</dbReference>
<keyword evidence="3" id="KW-1185">Reference proteome</keyword>
<organism evidence="2 3">
    <name type="scientific">Cerasicoccus arenae</name>
    <dbReference type="NCBI Taxonomy" id="424488"/>
    <lineage>
        <taxon>Bacteria</taxon>
        <taxon>Pseudomonadati</taxon>
        <taxon>Verrucomicrobiota</taxon>
        <taxon>Opitutia</taxon>
        <taxon>Puniceicoccales</taxon>
        <taxon>Cerasicoccaceae</taxon>
        <taxon>Cerasicoccus</taxon>
    </lineage>
</organism>
<dbReference type="Pfam" id="PF00462">
    <property type="entry name" value="Glutaredoxin"/>
    <property type="match status" value="1"/>
</dbReference>
<dbReference type="RefSeq" id="WP_189512052.1">
    <property type="nucleotide sequence ID" value="NZ_BMXG01000004.1"/>
</dbReference>
<reference evidence="2" key="2">
    <citation type="submission" date="2020-09" db="EMBL/GenBank/DDBJ databases">
        <authorList>
            <person name="Sun Q."/>
            <person name="Kim S."/>
        </authorList>
    </citation>
    <scope>NUCLEOTIDE SEQUENCE</scope>
    <source>
        <strain evidence="2">KCTC 12870</strain>
    </source>
</reference>
<dbReference type="SUPFAM" id="SSF52833">
    <property type="entry name" value="Thioredoxin-like"/>
    <property type="match status" value="1"/>
</dbReference>
<dbReference type="InterPro" id="IPR036249">
    <property type="entry name" value="Thioredoxin-like_sf"/>
</dbReference>
<evidence type="ECO:0000313" key="2">
    <source>
        <dbReference type="EMBL" id="GHB94592.1"/>
    </source>
</evidence>
<dbReference type="InterPro" id="IPR002109">
    <property type="entry name" value="Glutaredoxin"/>
</dbReference>
<dbReference type="AlphaFoldDB" id="A0A8J3GDB2"/>
<dbReference type="Gene3D" id="3.40.30.10">
    <property type="entry name" value="Glutaredoxin"/>
    <property type="match status" value="1"/>
</dbReference>
<gene>
    <name evidence="2" type="ORF">GCM10007047_07620</name>
</gene>
<feature type="domain" description="Glutaredoxin" evidence="1">
    <location>
        <begin position="5"/>
        <end position="54"/>
    </location>
</feature>